<keyword evidence="1" id="KW-0812">Transmembrane</keyword>
<keyword evidence="3" id="KW-1185">Reference proteome</keyword>
<feature type="transmembrane region" description="Helical" evidence="1">
    <location>
        <begin position="75"/>
        <end position="97"/>
    </location>
</feature>
<evidence type="ECO:0000313" key="2">
    <source>
        <dbReference type="EMBL" id="EET90297.1"/>
    </source>
</evidence>
<evidence type="ECO:0000313" key="3">
    <source>
        <dbReference type="Proteomes" id="UP000332487"/>
    </source>
</evidence>
<keyword evidence="1" id="KW-1133">Transmembrane helix</keyword>
<protein>
    <submittedName>
        <fullName evidence="2">Uncharacterized protein</fullName>
    </submittedName>
</protein>
<gene>
    <name evidence="2" type="ORF">UNLARM2_0326</name>
</gene>
<reference evidence="2 3" key="1">
    <citation type="journal article" date="2009" name="Genome Biol.">
        <title>Community-wide analysis of microbial genome sequence signatures.</title>
        <authorList>
            <person name="Dick G.J."/>
            <person name="Andersson A.F."/>
            <person name="Baker B.J."/>
            <person name="Simmons S.L."/>
            <person name="Thomas B.C."/>
            <person name="Yelton A.P."/>
            <person name="Banfield J.F."/>
        </authorList>
    </citation>
    <scope>NUCLEOTIDE SEQUENCE [LARGE SCALE GENOMIC DNA]</scope>
    <source>
        <strain evidence="2">ARMAN-2</strain>
    </source>
</reference>
<name>C7DGX6_MICA2</name>
<sequence length="103" mass="11548">MAKELHASESSSYSVHSSCDMVPWIPIRSVDKHLNKIALKMKDGYVLTVKSFKKDRVVSIKKVGGAFVAANFKCFYLILLILCNLITTNVVICIHTIKYISTL</sequence>
<keyword evidence="1" id="KW-0472">Membrane</keyword>
<accession>C7DGX6</accession>
<dbReference type="EMBL" id="GG697239">
    <property type="protein sequence ID" value="EET90297.1"/>
    <property type="molecule type" value="Genomic_DNA"/>
</dbReference>
<reference evidence="2 3" key="2">
    <citation type="journal article" date="2010" name="Proc. Natl. Acad. Sci. U.S.A.">
        <title>Enigmatic, ultrasmall, uncultivated Archaea.</title>
        <authorList>
            <person name="Baker B.J."/>
            <person name="Comolli L.R."/>
            <person name="Dick G.J."/>
            <person name="Hauser L.J."/>
            <person name="Hyatt D."/>
            <person name="Dill B.D."/>
            <person name="Land M.L."/>
            <person name="Verberkmoes N.C."/>
            <person name="Hettich R.L."/>
            <person name="Banfield J.F."/>
        </authorList>
    </citation>
    <scope>NUCLEOTIDE SEQUENCE [LARGE SCALE GENOMIC DNA]</scope>
    <source>
        <strain evidence="2">ARMAN-2</strain>
    </source>
</reference>
<organism evidence="2 3">
    <name type="scientific">Candidatus Micrarchaeum acidiphilum ARMAN-2</name>
    <dbReference type="NCBI Taxonomy" id="425595"/>
    <lineage>
        <taxon>Archaea</taxon>
        <taxon>Candidatus Micrarchaeota</taxon>
        <taxon>Candidatus Micrarchaeia</taxon>
        <taxon>Candidatus Micrarchaeales</taxon>
        <taxon>Candidatus Micrarchaeaceae</taxon>
        <taxon>Candidatus Micrarchaeum</taxon>
    </lineage>
</organism>
<dbReference type="AlphaFoldDB" id="C7DGX6"/>
<evidence type="ECO:0000256" key="1">
    <source>
        <dbReference type="SAM" id="Phobius"/>
    </source>
</evidence>
<dbReference type="Proteomes" id="UP000332487">
    <property type="component" value="Unassembled WGS sequence"/>
</dbReference>
<proteinExistence type="predicted"/>